<dbReference type="Gene3D" id="1.10.30.10">
    <property type="entry name" value="High mobility group box domain"/>
    <property type="match status" value="1"/>
</dbReference>
<dbReference type="PANTHER" id="PTHR45781:SF1">
    <property type="entry name" value="HMG BOX DOMAIN-CONTAINING PROTEIN"/>
    <property type="match status" value="1"/>
</dbReference>
<keyword evidence="8" id="KW-1185">Reference proteome</keyword>
<dbReference type="HOGENOM" id="CLU_1082874_0_0_1"/>
<dbReference type="GO" id="GO:0031490">
    <property type="term" value="F:chromatin DNA binding"/>
    <property type="evidence" value="ECO:0007669"/>
    <property type="project" value="TreeGrafter"/>
</dbReference>
<dbReference type="STRING" id="7260.B4MXS6"/>
<dbReference type="Proteomes" id="UP000007798">
    <property type="component" value="Unassembled WGS sequence"/>
</dbReference>
<dbReference type="Pfam" id="PF00505">
    <property type="entry name" value="HMG_box"/>
    <property type="match status" value="1"/>
</dbReference>
<sequence>MDQFHTPSFGDEVFEMNEMPTESLPSNQASRRMLSLDHSTLNDDDDMDYDTYNGGQQQQQQHHNHAMIQTPSKPMAPFALFFRDTVTAIKQQNPTSSFEEITLIAQNMWDALDVSQKSIYNQRHELEKREYLRLMRDYQQHLSETTKPDNTSTTMVTAETTTPVSVSMPAESVIVSGGEQSQHHHQTQQDHHQQQQQQMAVTGPAQPPEQIPLLSEAASVTKCTREQCNKPAIINPDWEDEYCSNECVVIHCRNVFNEWALSLKTPNPTW</sequence>
<dbReference type="GO" id="GO:0006357">
    <property type="term" value="P:regulation of transcription by RNA polymerase II"/>
    <property type="evidence" value="ECO:0007669"/>
    <property type="project" value="TreeGrafter"/>
</dbReference>
<protein>
    <recommendedName>
        <fullName evidence="6">HMG box domain-containing protein</fullName>
    </recommendedName>
</protein>
<feature type="compositionally biased region" description="Low complexity" evidence="5">
    <location>
        <begin position="151"/>
        <end position="162"/>
    </location>
</feature>
<feature type="DNA-binding region" description="HMG box" evidence="4">
    <location>
        <begin position="71"/>
        <end position="139"/>
    </location>
</feature>
<dbReference type="GO" id="GO:0005634">
    <property type="term" value="C:nucleus"/>
    <property type="evidence" value="ECO:0007669"/>
    <property type="project" value="UniProtKB-SubCell"/>
</dbReference>
<keyword evidence="2 4" id="KW-0238">DNA-binding</keyword>
<feature type="domain" description="HMG box" evidence="6">
    <location>
        <begin position="71"/>
        <end position="139"/>
    </location>
</feature>
<comment type="subcellular location">
    <subcellularLocation>
        <location evidence="1">Nucleus</location>
    </subcellularLocation>
</comment>
<evidence type="ECO:0000256" key="3">
    <source>
        <dbReference type="ARBA" id="ARBA00023242"/>
    </source>
</evidence>
<dbReference type="PANTHER" id="PTHR45781">
    <property type="entry name" value="AGAP000281-PA"/>
    <property type="match status" value="1"/>
</dbReference>
<evidence type="ECO:0000256" key="2">
    <source>
        <dbReference type="ARBA" id="ARBA00023125"/>
    </source>
</evidence>
<organism evidence="7 8">
    <name type="scientific">Drosophila willistoni</name>
    <name type="common">Fruit fly</name>
    <dbReference type="NCBI Taxonomy" id="7260"/>
    <lineage>
        <taxon>Eukaryota</taxon>
        <taxon>Metazoa</taxon>
        <taxon>Ecdysozoa</taxon>
        <taxon>Arthropoda</taxon>
        <taxon>Hexapoda</taxon>
        <taxon>Insecta</taxon>
        <taxon>Pterygota</taxon>
        <taxon>Neoptera</taxon>
        <taxon>Endopterygota</taxon>
        <taxon>Diptera</taxon>
        <taxon>Brachycera</taxon>
        <taxon>Muscomorpha</taxon>
        <taxon>Ephydroidea</taxon>
        <taxon>Drosophilidae</taxon>
        <taxon>Drosophila</taxon>
        <taxon>Sophophora</taxon>
    </lineage>
</organism>
<gene>
    <name evidence="7" type="primary">Dwil\GK17179</name>
    <name evidence="7" type="ORF">Dwil_GK17179</name>
</gene>
<dbReference type="InterPro" id="IPR051365">
    <property type="entry name" value="TOX_HMG-box_domain"/>
</dbReference>
<dbReference type="InParanoid" id="B4MXS6"/>
<keyword evidence="3 4" id="KW-0539">Nucleus</keyword>
<proteinExistence type="predicted"/>
<dbReference type="EMBL" id="CH963876">
    <property type="protein sequence ID" value="EDW76845.2"/>
    <property type="molecule type" value="Genomic_DNA"/>
</dbReference>
<name>B4MXS6_DROWI</name>
<dbReference type="InterPro" id="IPR036910">
    <property type="entry name" value="HMG_box_dom_sf"/>
</dbReference>
<evidence type="ECO:0000313" key="8">
    <source>
        <dbReference type="Proteomes" id="UP000007798"/>
    </source>
</evidence>
<evidence type="ECO:0000256" key="5">
    <source>
        <dbReference type="SAM" id="MobiDB-lite"/>
    </source>
</evidence>
<reference evidence="7 8" key="1">
    <citation type="journal article" date="2007" name="Nature">
        <title>Evolution of genes and genomes on the Drosophila phylogeny.</title>
        <authorList>
            <consortium name="Drosophila 12 Genomes Consortium"/>
            <person name="Clark A.G."/>
            <person name="Eisen M.B."/>
            <person name="Smith D.R."/>
            <person name="Bergman C.M."/>
            <person name="Oliver B."/>
            <person name="Markow T.A."/>
            <person name="Kaufman T.C."/>
            <person name="Kellis M."/>
            <person name="Gelbart W."/>
            <person name="Iyer V.N."/>
            <person name="Pollard D.A."/>
            <person name="Sackton T.B."/>
            <person name="Larracuente A.M."/>
            <person name="Singh N.D."/>
            <person name="Abad J.P."/>
            <person name="Abt D.N."/>
            <person name="Adryan B."/>
            <person name="Aguade M."/>
            <person name="Akashi H."/>
            <person name="Anderson W.W."/>
            <person name="Aquadro C.F."/>
            <person name="Ardell D.H."/>
            <person name="Arguello R."/>
            <person name="Artieri C.G."/>
            <person name="Barbash D.A."/>
            <person name="Barker D."/>
            <person name="Barsanti P."/>
            <person name="Batterham P."/>
            <person name="Batzoglou S."/>
            <person name="Begun D."/>
            <person name="Bhutkar A."/>
            <person name="Blanco E."/>
            <person name="Bosak S.A."/>
            <person name="Bradley R.K."/>
            <person name="Brand A.D."/>
            <person name="Brent M.R."/>
            <person name="Brooks A.N."/>
            <person name="Brown R.H."/>
            <person name="Butlin R.K."/>
            <person name="Caggese C."/>
            <person name="Calvi B.R."/>
            <person name="Bernardo de Carvalho A."/>
            <person name="Caspi A."/>
            <person name="Castrezana S."/>
            <person name="Celniker S.E."/>
            <person name="Chang J.L."/>
            <person name="Chapple C."/>
            <person name="Chatterji S."/>
            <person name="Chinwalla A."/>
            <person name="Civetta A."/>
            <person name="Clifton S.W."/>
            <person name="Comeron J.M."/>
            <person name="Costello J.C."/>
            <person name="Coyne J.A."/>
            <person name="Daub J."/>
            <person name="David R.G."/>
            <person name="Delcher A.L."/>
            <person name="Delehaunty K."/>
            <person name="Do C.B."/>
            <person name="Ebling H."/>
            <person name="Edwards K."/>
            <person name="Eickbush T."/>
            <person name="Evans J.D."/>
            <person name="Filipski A."/>
            <person name="Findeiss S."/>
            <person name="Freyhult E."/>
            <person name="Fulton L."/>
            <person name="Fulton R."/>
            <person name="Garcia A.C."/>
            <person name="Gardiner A."/>
            <person name="Garfield D.A."/>
            <person name="Garvin B.E."/>
            <person name="Gibson G."/>
            <person name="Gilbert D."/>
            <person name="Gnerre S."/>
            <person name="Godfrey J."/>
            <person name="Good R."/>
            <person name="Gotea V."/>
            <person name="Gravely B."/>
            <person name="Greenberg A.J."/>
            <person name="Griffiths-Jones S."/>
            <person name="Gross S."/>
            <person name="Guigo R."/>
            <person name="Gustafson E.A."/>
            <person name="Haerty W."/>
            <person name="Hahn M.W."/>
            <person name="Halligan D.L."/>
            <person name="Halpern A.L."/>
            <person name="Halter G.M."/>
            <person name="Han M.V."/>
            <person name="Heger A."/>
            <person name="Hillier L."/>
            <person name="Hinrichs A.S."/>
            <person name="Holmes I."/>
            <person name="Hoskins R.A."/>
            <person name="Hubisz M.J."/>
            <person name="Hultmark D."/>
            <person name="Huntley M.A."/>
            <person name="Jaffe D.B."/>
            <person name="Jagadeeshan S."/>
            <person name="Jeck W.R."/>
            <person name="Johnson J."/>
            <person name="Jones C.D."/>
            <person name="Jordan W.C."/>
            <person name="Karpen G.H."/>
            <person name="Kataoka E."/>
            <person name="Keightley P.D."/>
            <person name="Kheradpour P."/>
            <person name="Kirkness E.F."/>
            <person name="Koerich L.B."/>
            <person name="Kristiansen K."/>
            <person name="Kudrna D."/>
            <person name="Kulathinal R.J."/>
            <person name="Kumar S."/>
            <person name="Kwok R."/>
            <person name="Lander E."/>
            <person name="Langley C.H."/>
            <person name="Lapoint R."/>
            <person name="Lazzaro B.P."/>
            <person name="Lee S.J."/>
            <person name="Levesque L."/>
            <person name="Li R."/>
            <person name="Lin C.F."/>
            <person name="Lin M.F."/>
            <person name="Lindblad-Toh K."/>
            <person name="Llopart A."/>
            <person name="Long M."/>
            <person name="Low L."/>
            <person name="Lozovsky E."/>
            <person name="Lu J."/>
            <person name="Luo M."/>
            <person name="Machado C.A."/>
            <person name="Makalowski W."/>
            <person name="Marzo M."/>
            <person name="Matsuda M."/>
            <person name="Matzkin L."/>
            <person name="McAllister B."/>
            <person name="McBride C.S."/>
            <person name="McKernan B."/>
            <person name="McKernan K."/>
            <person name="Mendez-Lago M."/>
            <person name="Minx P."/>
            <person name="Mollenhauer M.U."/>
            <person name="Montooth K."/>
            <person name="Mount S.M."/>
            <person name="Mu X."/>
            <person name="Myers E."/>
            <person name="Negre B."/>
            <person name="Newfeld S."/>
            <person name="Nielsen R."/>
            <person name="Noor M.A."/>
            <person name="O'Grady P."/>
            <person name="Pachter L."/>
            <person name="Papaceit M."/>
            <person name="Parisi M.J."/>
            <person name="Parisi M."/>
            <person name="Parts L."/>
            <person name="Pedersen J.S."/>
            <person name="Pesole G."/>
            <person name="Phillippy A.M."/>
            <person name="Ponting C.P."/>
            <person name="Pop M."/>
            <person name="Porcelli D."/>
            <person name="Powell J.R."/>
            <person name="Prohaska S."/>
            <person name="Pruitt K."/>
            <person name="Puig M."/>
            <person name="Quesneville H."/>
            <person name="Ram K.R."/>
            <person name="Rand D."/>
            <person name="Rasmussen M.D."/>
            <person name="Reed L.K."/>
            <person name="Reenan R."/>
            <person name="Reily A."/>
            <person name="Remington K.A."/>
            <person name="Rieger T.T."/>
            <person name="Ritchie M.G."/>
            <person name="Robin C."/>
            <person name="Rogers Y.H."/>
            <person name="Rohde C."/>
            <person name="Rozas J."/>
            <person name="Rubenfield M.J."/>
            <person name="Ruiz A."/>
            <person name="Russo S."/>
            <person name="Salzberg S.L."/>
            <person name="Sanchez-Gracia A."/>
            <person name="Saranga D.J."/>
            <person name="Sato H."/>
            <person name="Schaeffer S.W."/>
            <person name="Schatz M.C."/>
            <person name="Schlenke T."/>
            <person name="Schwartz R."/>
            <person name="Segarra C."/>
            <person name="Singh R.S."/>
            <person name="Sirot L."/>
            <person name="Sirota M."/>
            <person name="Sisneros N.B."/>
            <person name="Smith C.D."/>
            <person name="Smith T.F."/>
            <person name="Spieth J."/>
            <person name="Stage D.E."/>
            <person name="Stark A."/>
            <person name="Stephan W."/>
            <person name="Strausberg R.L."/>
            <person name="Strempel S."/>
            <person name="Sturgill D."/>
            <person name="Sutton G."/>
            <person name="Sutton G.G."/>
            <person name="Tao W."/>
            <person name="Teichmann S."/>
            <person name="Tobari Y.N."/>
            <person name="Tomimura Y."/>
            <person name="Tsolas J.M."/>
            <person name="Valente V.L."/>
            <person name="Venter E."/>
            <person name="Venter J.C."/>
            <person name="Vicario S."/>
            <person name="Vieira F.G."/>
            <person name="Vilella A.J."/>
            <person name="Villasante A."/>
            <person name="Walenz B."/>
            <person name="Wang J."/>
            <person name="Wasserman M."/>
            <person name="Watts T."/>
            <person name="Wilson D."/>
            <person name="Wilson R.K."/>
            <person name="Wing R.A."/>
            <person name="Wolfner M.F."/>
            <person name="Wong A."/>
            <person name="Wong G.K."/>
            <person name="Wu C.I."/>
            <person name="Wu G."/>
            <person name="Yamamoto D."/>
            <person name="Yang H.P."/>
            <person name="Yang S.P."/>
            <person name="Yorke J.A."/>
            <person name="Yoshida K."/>
            <person name="Zdobnov E."/>
            <person name="Zhang P."/>
            <person name="Zhang Y."/>
            <person name="Zimin A.V."/>
            <person name="Baldwin J."/>
            <person name="Abdouelleil A."/>
            <person name="Abdulkadir J."/>
            <person name="Abebe A."/>
            <person name="Abera B."/>
            <person name="Abreu J."/>
            <person name="Acer S.C."/>
            <person name="Aftuck L."/>
            <person name="Alexander A."/>
            <person name="An P."/>
            <person name="Anderson E."/>
            <person name="Anderson S."/>
            <person name="Arachi H."/>
            <person name="Azer M."/>
            <person name="Bachantsang P."/>
            <person name="Barry A."/>
            <person name="Bayul T."/>
            <person name="Berlin A."/>
            <person name="Bessette D."/>
            <person name="Bloom T."/>
            <person name="Blye J."/>
            <person name="Boguslavskiy L."/>
            <person name="Bonnet C."/>
            <person name="Boukhgalter B."/>
            <person name="Bourzgui I."/>
            <person name="Brown A."/>
            <person name="Cahill P."/>
            <person name="Channer S."/>
            <person name="Cheshatsang Y."/>
            <person name="Chuda L."/>
            <person name="Citroen M."/>
            <person name="Collymore A."/>
            <person name="Cooke P."/>
            <person name="Costello M."/>
            <person name="D'Aco K."/>
            <person name="Daza R."/>
            <person name="De Haan G."/>
            <person name="DeGray S."/>
            <person name="DeMaso C."/>
            <person name="Dhargay N."/>
            <person name="Dooley K."/>
            <person name="Dooley E."/>
            <person name="Doricent M."/>
            <person name="Dorje P."/>
            <person name="Dorjee K."/>
            <person name="Dupes A."/>
            <person name="Elong R."/>
            <person name="Falk J."/>
            <person name="Farina A."/>
            <person name="Faro S."/>
            <person name="Ferguson D."/>
            <person name="Fisher S."/>
            <person name="Foley C.D."/>
            <person name="Franke A."/>
            <person name="Friedrich D."/>
            <person name="Gadbois L."/>
            <person name="Gearin G."/>
            <person name="Gearin C.R."/>
            <person name="Giannoukos G."/>
            <person name="Goode T."/>
            <person name="Graham J."/>
            <person name="Grandbois E."/>
            <person name="Grewal S."/>
            <person name="Gyaltsen K."/>
            <person name="Hafez N."/>
            <person name="Hagos B."/>
            <person name="Hall J."/>
            <person name="Henson C."/>
            <person name="Hollinger A."/>
            <person name="Honan T."/>
            <person name="Huard M.D."/>
            <person name="Hughes L."/>
            <person name="Hurhula B."/>
            <person name="Husby M.E."/>
            <person name="Kamat A."/>
            <person name="Kanga B."/>
            <person name="Kashin S."/>
            <person name="Khazanovich D."/>
            <person name="Kisner P."/>
            <person name="Lance K."/>
            <person name="Lara M."/>
            <person name="Lee W."/>
            <person name="Lennon N."/>
            <person name="Letendre F."/>
            <person name="LeVine R."/>
            <person name="Lipovsky A."/>
            <person name="Liu X."/>
            <person name="Liu J."/>
            <person name="Liu S."/>
            <person name="Lokyitsang T."/>
            <person name="Lokyitsang Y."/>
            <person name="Lubonja R."/>
            <person name="Lui A."/>
            <person name="MacDonald P."/>
            <person name="Magnisalis V."/>
            <person name="Maru K."/>
            <person name="Matthews C."/>
            <person name="McCusker W."/>
            <person name="McDonough S."/>
            <person name="Mehta T."/>
            <person name="Meldrim J."/>
            <person name="Meneus L."/>
            <person name="Mihai O."/>
            <person name="Mihalev A."/>
            <person name="Mihova T."/>
            <person name="Mittelman R."/>
            <person name="Mlenga V."/>
            <person name="Montmayeur A."/>
            <person name="Mulrain L."/>
            <person name="Navidi A."/>
            <person name="Naylor J."/>
            <person name="Negash T."/>
            <person name="Nguyen T."/>
            <person name="Nguyen N."/>
            <person name="Nicol R."/>
            <person name="Norbu C."/>
            <person name="Norbu N."/>
            <person name="Novod N."/>
            <person name="O'Neill B."/>
            <person name="Osman S."/>
            <person name="Markiewicz E."/>
            <person name="Oyono O.L."/>
            <person name="Patti C."/>
            <person name="Phunkhang P."/>
            <person name="Pierre F."/>
            <person name="Priest M."/>
            <person name="Raghuraman S."/>
            <person name="Rege F."/>
            <person name="Reyes R."/>
            <person name="Rise C."/>
            <person name="Rogov P."/>
            <person name="Ross K."/>
            <person name="Ryan E."/>
            <person name="Settipalli S."/>
            <person name="Shea T."/>
            <person name="Sherpa N."/>
            <person name="Shi L."/>
            <person name="Shih D."/>
            <person name="Sparrow T."/>
            <person name="Spaulding J."/>
            <person name="Stalker J."/>
            <person name="Stange-Thomann N."/>
            <person name="Stavropoulos S."/>
            <person name="Stone C."/>
            <person name="Strader C."/>
            <person name="Tesfaye S."/>
            <person name="Thomson T."/>
            <person name="Thoulutsang Y."/>
            <person name="Thoulutsang D."/>
            <person name="Topham K."/>
            <person name="Topping I."/>
            <person name="Tsamla T."/>
            <person name="Vassiliev H."/>
            <person name="Vo A."/>
            <person name="Wangchuk T."/>
            <person name="Wangdi T."/>
            <person name="Weiand M."/>
            <person name="Wilkinson J."/>
            <person name="Wilson A."/>
            <person name="Yadav S."/>
            <person name="Young G."/>
            <person name="Yu Q."/>
            <person name="Zembek L."/>
            <person name="Zhong D."/>
            <person name="Zimmer A."/>
            <person name="Zwirko Z."/>
            <person name="Jaffe D.B."/>
            <person name="Alvarez P."/>
            <person name="Brockman W."/>
            <person name="Butler J."/>
            <person name="Chin C."/>
            <person name="Gnerre S."/>
            <person name="Grabherr M."/>
            <person name="Kleber M."/>
            <person name="Mauceli E."/>
            <person name="MacCallum I."/>
        </authorList>
    </citation>
    <scope>NUCLEOTIDE SEQUENCE [LARGE SCALE GENOMIC DNA]</scope>
    <source>
        <strain evidence="8">Tucson 14030-0811.24</strain>
    </source>
</reference>
<evidence type="ECO:0000259" key="6">
    <source>
        <dbReference type="PROSITE" id="PS50118"/>
    </source>
</evidence>
<dbReference type="AlphaFoldDB" id="B4MXS6"/>
<dbReference type="OrthoDB" id="10027956at2759"/>
<evidence type="ECO:0000313" key="7">
    <source>
        <dbReference type="EMBL" id="EDW76845.2"/>
    </source>
</evidence>
<dbReference type="SMART" id="SM00398">
    <property type="entry name" value="HMG"/>
    <property type="match status" value="1"/>
</dbReference>
<evidence type="ECO:0000256" key="4">
    <source>
        <dbReference type="PROSITE-ProRule" id="PRU00267"/>
    </source>
</evidence>
<dbReference type="InterPro" id="IPR009071">
    <property type="entry name" value="HMG_box_dom"/>
</dbReference>
<evidence type="ECO:0000256" key="1">
    <source>
        <dbReference type="ARBA" id="ARBA00004123"/>
    </source>
</evidence>
<dbReference type="SUPFAM" id="SSF47095">
    <property type="entry name" value="HMG-box"/>
    <property type="match status" value="1"/>
</dbReference>
<accession>B4MXS6</accession>
<dbReference type="PROSITE" id="PS50118">
    <property type="entry name" value="HMG_BOX_2"/>
    <property type="match status" value="1"/>
</dbReference>
<feature type="region of interest" description="Disordered" evidence="5">
    <location>
        <begin position="143"/>
        <end position="209"/>
    </location>
</feature>